<dbReference type="InterPro" id="IPR013594">
    <property type="entry name" value="Dynein_heavy_tail"/>
</dbReference>
<keyword evidence="11" id="KW-0067">ATP-binding</keyword>
<evidence type="ECO:0000256" key="4">
    <source>
        <dbReference type="ARBA" id="ARBA00008887"/>
    </source>
</evidence>
<evidence type="ECO:0000256" key="19">
    <source>
        <dbReference type="ARBA" id="ARBA00023273"/>
    </source>
</evidence>
<keyword evidence="17" id="KW-0505">Motor protein</keyword>
<dbReference type="Pfam" id="PF12780">
    <property type="entry name" value="AAA_8"/>
    <property type="match status" value="1"/>
</dbReference>
<keyword evidence="13" id="KW-0243">Dynein</keyword>
<keyword evidence="28" id="KW-1185">Reference proteome</keyword>
<dbReference type="InterPro" id="IPR011527">
    <property type="entry name" value="ABC1_TM_dom"/>
</dbReference>
<evidence type="ECO:0000256" key="2">
    <source>
        <dbReference type="ARBA" id="ARBA00004430"/>
    </source>
</evidence>
<evidence type="ECO:0000256" key="21">
    <source>
        <dbReference type="ARBA" id="ARBA00063032"/>
    </source>
</evidence>
<evidence type="ECO:0000256" key="18">
    <source>
        <dbReference type="ARBA" id="ARBA00023212"/>
    </source>
</evidence>
<dbReference type="InterPro" id="IPR036640">
    <property type="entry name" value="ABC1_TM_sf"/>
</dbReference>
<comment type="subcellular location">
    <subcellularLocation>
        <location evidence="2">Cytoplasm</location>
        <location evidence="2">Cytoskeleton</location>
        <location evidence="2">Cilium axoneme</location>
    </subcellularLocation>
    <subcellularLocation>
        <location evidence="1">Membrane</location>
        <topology evidence="1">Multi-pass membrane protein</topology>
    </subcellularLocation>
</comment>
<proteinExistence type="inferred from homology"/>
<dbReference type="Gene3D" id="1.10.8.720">
    <property type="entry name" value="Region D6 of dynein motor"/>
    <property type="match status" value="1"/>
</dbReference>
<evidence type="ECO:0000256" key="17">
    <source>
        <dbReference type="ARBA" id="ARBA00023175"/>
    </source>
</evidence>
<dbReference type="InterPro" id="IPR041589">
    <property type="entry name" value="DNAH3_AAA_lid_1"/>
</dbReference>
<feature type="domain" description="ABC transmembrane type-1" evidence="27">
    <location>
        <begin position="701"/>
        <end position="987"/>
    </location>
</feature>
<dbReference type="FunFam" id="3.40.50.300:FF:000049">
    <property type="entry name" value="Dynein, axonemal, heavy chain 5"/>
    <property type="match status" value="1"/>
</dbReference>
<dbReference type="InterPro" id="IPR027417">
    <property type="entry name" value="P-loop_NTPase"/>
</dbReference>
<dbReference type="GO" id="GO:0016020">
    <property type="term" value="C:membrane"/>
    <property type="evidence" value="ECO:0007669"/>
    <property type="project" value="UniProtKB-SubCell"/>
</dbReference>
<dbReference type="Pfam" id="PF12781">
    <property type="entry name" value="AAA_9"/>
    <property type="match status" value="1"/>
</dbReference>
<dbReference type="FunFam" id="3.40.50.300:FF:000063">
    <property type="entry name" value="dynein heavy chain 6, axonemal"/>
    <property type="match status" value="1"/>
</dbReference>
<evidence type="ECO:0000256" key="25">
    <source>
        <dbReference type="SAM" id="Phobius"/>
    </source>
</evidence>
<feature type="coiled-coil region" evidence="23">
    <location>
        <begin position="4598"/>
        <end position="4660"/>
    </location>
</feature>
<dbReference type="InterPro" id="IPR041228">
    <property type="entry name" value="Dynein_C"/>
</dbReference>
<comment type="similarity">
    <text evidence="3">Belongs to the ABC transporter superfamily. ABCB family. Multidrug resistance exporter (TC 3.A.1.201) subfamily.</text>
</comment>
<evidence type="ECO:0000256" key="22">
    <source>
        <dbReference type="ARBA" id="ARBA00077719"/>
    </source>
</evidence>
<dbReference type="InterPro" id="IPR035706">
    <property type="entry name" value="AAA_9"/>
</dbReference>
<feature type="transmembrane region" description="Helical" evidence="25">
    <location>
        <begin position="108"/>
        <end position="132"/>
    </location>
</feature>
<dbReference type="PROSITE" id="PS50893">
    <property type="entry name" value="ABC_TRANSPORTER_2"/>
    <property type="match status" value="2"/>
</dbReference>
<feature type="domain" description="ABC transporter" evidence="26">
    <location>
        <begin position="1021"/>
        <end position="1277"/>
    </location>
</feature>
<dbReference type="Pfam" id="PF17852">
    <property type="entry name" value="Dynein_AAA_lid"/>
    <property type="match status" value="1"/>
</dbReference>
<dbReference type="FunFam" id="3.40.50.300:FF:001855">
    <property type="entry name" value="Dynein axonemal heavy chain 10"/>
    <property type="match status" value="1"/>
</dbReference>
<evidence type="ECO:0000313" key="28">
    <source>
        <dbReference type="Proteomes" id="UP000192223"/>
    </source>
</evidence>
<dbReference type="FunFam" id="3.40.50.300:FF:000153">
    <property type="entry name" value="Dynein axonemal heavy chain 1"/>
    <property type="match status" value="1"/>
</dbReference>
<reference evidence="29" key="1">
    <citation type="submission" date="2025-08" db="UniProtKB">
        <authorList>
            <consortium name="RefSeq"/>
        </authorList>
    </citation>
    <scope>IDENTIFICATION</scope>
    <source>
        <tissue evidence="29">Entire body</tissue>
    </source>
</reference>
<dbReference type="InterPro" id="IPR043157">
    <property type="entry name" value="Dynein_AAA1S"/>
</dbReference>
<dbReference type="GeneID" id="108735463"/>
<dbReference type="Pfam" id="PF12777">
    <property type="entry name" value="MT"/>
    <property type="match status" value="1"/>
</dbReference>
<dbReference type="PANTHER" id="PTHR22878">
    <property type="entry name" value="DYNEIN HEAVY CHAIN 6, AXONEMAL-LIKE-RELATED"/>
    <property type="match status" value="1"/>
</dbReference>
<dbReference type="InterPro" id="IPR017871">
    <property type="entry name" value="ABC_transporter-like_CS"/>
</dbReference>
<dbReference type="InterPro" id="IPR042219">
    <property type="entry name" value="AAA_lid_11_sf"/>
</dbReference>
<dbReference type="InterPro" id="IPR035699">
    <property type="entry name" value="AAA_6"/>
</dbReference>
<dbReference type="SMART" id="SM00382">
    <property type="entry name" value="AAA"/>
    <property type="match status" value="5"/>
</dbReference>
<dbReference type="Pfam" id="PF00664">
    <property type="entry name" value="ABC_membrane"/>
    <property type="match status" value="2"/>
</dbReference>
<dbReference type="GO" id="GO:0060294">
    <property type="term" value="P:cilium movement involved in cell motility"/>
    <property type="evidence" value="ECO:0007669"/>
    <property type="project" value="UniProtKB-ARBA"/>
</dbReference>
<dbReference type="InterPro" id="IPR043160">
    <property type="entry name" value="Dynein_C_barrel"/>
</dbReference>
<dbReference type="InterPro" id="IPR004273">
    <property type="entry name" value="Dynein_heavy_D6_P-loop"/>
</dbReference>
<dbReference type="CDD" id="cd03249">
    <property type="entry name" value="ABC_MTABC3_MDL1_MDL2"/>
    <property type="match status" value="1"/>
</dbReference>
<dbReference type="GO" id="GO:0036156">
    <property type="term" value="C:inner dynein arm"/>
    <property type="evidence" value="ECO:0007669"/>
    <property type="project" value="UniProtKB-ARBA"/>
</dbReference>
<dbReference type="InterPro" id="IPR013602">
    <property type="entry name" value="Dynein_heavy_linker"/>
</dbReference>
<evidence type="ECO:0000256" key="9">
    <source>
        <dbReference type="ARBA" id="ARBA00022737"/>
    </source>
</evidence>
<dbReference type="OrthoDB" id="64868at2759"/>
<keyword evidence="19" id="KW-0966">Cell projection</keyword>
<dbReference type="Gene3D" id="1.20.1270.280">
    <property type="match status" value="1"/>
</dbReference>
<dbReference type="FunFam" id="1.20.1270.280:FF:000005">
    <property type="entry name" value="Dynein axonemal heavy chain 10"/>
    <property type="match status" value="1"/>
</dbReference>
<evidence type="ECO:0000256" key="6">
    <source>
        <dbReference type="ARBA" id="ARBA00022490"/>
    </source>
</evidence>
<dbReference type="CTD" id="43379"/>
<gene>
    <name evidence="29" type="primary">LOC108735463</name>
</gene>
<organism evidence="28 29">
    <name type="scientific">Agrilus planipennis</name>
    <name type="common">Emerald ash borer</name>
    <name type="synonym">Agrilus marcopoli</name>
    <dbReference type="NCBI Taxonomy" id="224129"/>
    <lineage>
        <taxon>Eukaryota</taxon>
        <taxon>Metazoa</taxon>
        <taxon>Ecdysozoa</taxon>
        <taxon>Arthropoda</taxon>
        <taxon>Hexapoda</taxon>
        <taxon>Insecta</taxon>
        <taxon>Pterygota</taxon>
        <taxon>Neoptera</taxon>
        <taxon>Endopterygota</taxon>
        <taxon>Coleoptera</taxon>
        <taxon>Polyphaga</taxon>
        <taxon>Elateriformia</taxon>
        <taxon>Buprestoidea</taxon>
        <taxon>Buprestidae</taxon>
        <taxon>Agrilinae</taxon>
        <taxon>Agrilus</taxon>
    </lineage>
</organism>
<dbReference type="FunFam" id="1.10.8.710:FF:000002">
    <property type="entry name" value="dynein heavy chain 17, axonemal"/>
    <property type="match status" value="1"/>
</dbReference>
<feature type="region of interest" description="Disordered" evidence="24">
    <location>
        <begin position="1"/>
        <end position="21"/>
    </location>
</feature>
<dbReference type="PROSITE" id="PS00211">
    <property type="entry name" value="ABC_TRANSPORTER_1"/>
    <property type="match status" value="2"/>
</dbReference>
<dbReference type="GO" id="GO:0045505">
    <property type="term" value="F:dynein intermediate chain binding"/>
    <property type="evidence" value="ECO:0007669"/>
    <property type="project" value="InterPro"/>
</dbReference>
<dbReference type="Gene3D" id="1.20.140.100">
    <property type="entry name" value="Dynein heavy chain, N-terminal domain 2"/>
    <property type="match status" value="1"/>
</dbReference>
<dbReference type="FunFam" id="3.20.180.20:FF:000001">
    <property type="entry name" value="Dynein axonemal heavy chain 5"/>
    <property type="match status" value="1"/>
</dbReference>
<dbReference type="Pfam" id="PF17857">
    <property type="entry name" value="AAA_lid_1"/>
    <property type="match status" value="1"/>
</dbReference>
<dbReference type="FunFam" id="1.20.140.100:FF:000001">
    <property type="entry name" value="dynein heavy chain 17, axonemal"/>
    <property type="match status" value="1"/>
</dbReference>
<evidence type="ECO:0000256" key="12">
    <source>
        <dbReference type="ARBA" id="ARBA00022989"/>
    </source>
</evidence>
<dbReference type="PANTHER" id="PTHR22878:SF63">
    <property type="entry name" value="DYNEIN AXONEMAL HEAVY CHAIN 10"/>
    <property type="match status" value="1"/>
</dbReference>
<dbReference type="Gene3D" id="1.10.8.710">
    <property type="match status" value="1"/>
</dbReference>
<dbReference type="Gene3D" id="1.10.472.130">
    <property type="match status" value="1"/>
</dbReference>
<evidence type="ECO:0000259" key="27">
    <source>
        <dbReference type="PROSITE" id="PS50929"/>
    </source>
</evidence>
<comment type="function">
    <text evidence="20">Force generating protein of eukaryotic cilia and flagella. Produces force towards the minus ends of microtubules. Dynein has ATPase activity; the force-producing power stroke is thought to occur on release of ADP. Required for assembly of the I1 inner arm complex and its targeting to the appropriate axoneme location. Also required for phototaxis.</text>
</comment>
<evidence type="ECO:0000313" key="29">
    <source>
        <dbReference type="RefSeq" id="XP_025835708.1"/>
    </source>
</evidence>
<keyword evidence="9" id="KW-0677">Repeat</keyword>
<dbReference type="InterPro" id="IPR042228">
    <property type="entry name" value="Dynein_linker_3"/>
</dbReference>
<dbReference type="FunFam" id="3.40.50.300:FF:002141">
    <property type="entry name" value="Dynein heavy chain"/>
    <property type="match status" value="1"/>
</dbReference>
<dbReference type="SUPFAM" id="SSF90123">
    <property type="entry name" value="ABC transporter transmembrane region"/>
    <property type="match status" value="2"/>
</dbReference>
<dbReference type="FunFam" id="1.20.920.20:FF:000001">
    <property type="entry name" value="dynein heavy chain 2, axonemal"/>
    <property type="match status" value="1"/>
</dbReference>
<evidence type="ECO:0000256" key="11">
    <source>
        <dbReference type="ARBA" id="ARBA00022840"/>
    </source>
</evidence>
<dbReference type="Gene3D" id="3.20.180.20">
    <property type="entry name" value="Dynein heavy chain, N-terminal domain 2"/>
    <property type="match status" value="1"/>
</dbReference>
<dbReference type="Gene3D" id="6.10.140.1060">
    <property type="match status" value="1"/>
</dbReference>
<dbReference type="KEGG" id="apln:108735463"/>
<dbReference type="InterPro" id="IPR041658">
    <property type="entry name" value="AAA_lid_11"/>
</dbReference>
<evidence type="ECO:0000256" key="5">
    <source>
        <dbReference type="ARBA" id="ARBA00022448"/>
    </source>
</evidence>
<dbReference type="Gene3D" id="1.20.58.1120">
    <property type="match status" value="1"/>
</dbReference>
<dbReference type="Proteomes" id="UP000192223">
    <property type="component" value="Unplaced"/>
</dbReference>
<evidence type="ECO:0000256" key="8">
    <source>
        <dbReference type="ARBA" id="ARBA00022701"/>
    </source>
</evidence>
<feature type="transmembrane region" description="Helical" evidence="25">
    <location>
        <begin position="742"/>
        <end position="767"/>
    </location>
</feature>
<feature type="transmembrane region" description="Helical" evidence="25">
    <location>
        <begin position="926"/>
        <end position="947"/>
    </location>
</feature>
<dbReference type="Pfam" id="PF12775">
    <property type="entry name" value="AAA_7"/>
    <property type="match status" value="1"/>
</dbReference>
<feature type="domain" description="ABC transmembrane type-1" evidence="27">
    <location>
        <begin position="49"/>
        <end position="357"/>
    </location>
</feature>
<feature type="transmembrane region" description="Helical" evidence="25">
    <location>
        <begin position="842"/>
        <end position="861"/>
    </location>
</feature>
<evidence type="ECO:0000256" key="14">
    <source>
        <dbReference type="ARBA" id="ARBA00023054"/>
    </source>
</evidence>
<dbReference type="GO" id="GO:0008569">
    <property type="term" value="F:minus-end-directed microtubule motor activity"/>
    <property type="evidence" value="ECO:0007669"/>
    <property type="project" value="InterPro"/>
</dbReference>
<protein>
    <recommendedName>
        <fullName evidence="22">Dynein-1, subspecies f</fullName>
    </recommendedName>
</protein>
<keyword evidence="12 25" id="KW-1133">Transmembrane helix</keyword>
<feature type="transmembrane region" description="Helical" evidence="25">
    <location>
        <begin position="46"/>
        <end position="65"/>
    </location>
</feature>
<keyword evidence="18" id="KW-0206">Cytoskeleton</keyword>
<evidence type="ECO:0000256" key="15">
    <source>
        <dbReference type="ARBA" id="ARBA00023069"/>
    </source>
</evidence>
<evidence type="ECO:0000256" key="20">
    <source>
        <dbReference type="ARBA" id="ARBA00054075"/>
    </source>
</evidence>
<feature type="transmembrane region" description="Helical" evidence="25">
    <location>
        <begin position="287"/>
        <end position="312"/>
    </location>
</feature>
<comment type="subunit">
    <text evidence="21">The I1 inner arm complex (also known as the f dynein complex) is a two-headed isoform composed of two heavy chains (1-alpha and 1-beta), three intermediate chains and three light chains. I1 occupies a specific position proximal to the first radial spoke and repeats every 96 nm along the length of the axoneme.</text>
</comment>
<dbReference type="Pfam" id="PF12774">
    <property type="entry name" value="AAA_6"/>
    <property type="match status" value="1"/>
</dbReference>
<dbReference type="Pfam" id="PF08385">
    <property type="entry name" value="DHC_N1"/>
    <property type="match status" value="1"/>
</dbReference>
<comment type="similarity">
    <text evidence="4">Belongs to the dynein heavy chain family.</text>
</comment>
<dbReference type="RefSeq" id="XP_025835708.1">
    <property type="nucleotide sequence ID" value="XM_025979923.1"/>
</dbReference>
<dbReference type="Pfam" id="PF00005">
    <property type="entry name" value="ABC_tran"/>
    <property type="match status" value="2"/>
</dbReference>
<sequence length="5809" mass="665035">MCKEESKQGRNPLEPNFQPRSRRKAEKIPPVPFFKLFTYASAVDKFLLILGVICTGGSAVCRPLNMLVFGRLTGKVINYASEMMYKDQLTEEEKEKLLNTLIEAVTTFAIFNSIIGLAMLVFTHLSVLIFNYTALKQIYKVRTLYFNSVLNQDISWHDVNQTGDFASRMSEDLNKFEDGIGEKVPLFLHSMFTTAACITLALIRGWELALVCLSSLPLTLISLSAVSKITSKIAKEELDAYGAAGAIAEEVLTNIRTVVAFGGESKELTRYENQLVYARNNNIKRSLLSGIGFGLLWFFNYAIYALAFWYGINLILKEMNLPENERIYTAGNMVTVFFSVMEGSTNFGIVAPYIETFGIAKAAAAKVFSVIDKKPVINQSKLNGKKKWDVKGRIVFKDVHFHYPSRQNVKILEGVNLTIEPGQTVALVGSSGCGKSTCIQLIQRFYDPVRGTITLDGTDLKDFNLVWLRSNFGVVGQEPVLFGTTVAENIRMGNRSATKDQIEKAARRANAHDFIVTLPQGYDTLVTGAQLSGGQKQRIAIARALVREPAILLLDEATSALDTDSEAKVQAALDIASKGCTTIIVAHRLSTIRGANKIIVFSNGNIVEEGTYQELIEKKGHFYELALSQAVGPDPDYEDINEDEPLNNTDVLEVTHAMDEIEEEYDYADRYLSYKKKAKASPSSLWSVVRMNKPEWWQISLGCLTSIITGCALPIFAVLFGDILGILSNPDANYIHSQTNRYCIYFVIMALVTGPATFMQIYMFGIAGEKLVLRLRKQMFGAMLYQEIGWYDIKENSVGNLCSRLSSEASSVQGATGQRIGTILQSLATLVLGVSLSMYFEWRLGLVTLAFAPFVLVATFFQKRLQTSRDQGNGSPLERSTKIAIEAVSNIRTVVSLGNENLFYTLYTTELMSYYKFAKRSIHIRALVLALARSLLDFAFSTCIYYGGILIRDDNLNYSNVFKVAQSLIFGTVSIANALAFTPNFQKGLTAATRIFNLLCRVPKIRDTSENLSEKWEKGDINFSKIHFRYPTRPMVKVLNGLNLSILNGKTVALVGSSGCGKSTIIQLLERFYDPERGYVSIDKQNLADMKLSSLRSHLGIVSQEPNLFDRTIAENIAYGANSREVSKDEIIEAAKKANIHNFVSSLPLGYDTRLGEKGAQLSGGQKQRIAIARALVRNPKVLLLDEATSALDNESEKKIVQRIEKDYKLHYCFGAPGVDIDPSINYVYFIKINREGLPSFESLEDVLAEAPNYILCGSATGNVLHNLGLLIEQNFLPLITKRFREGQQFEVDKDNVMEQFSDFKTPSAYRRISLAVKKHLQKKQAEKEEEGEENNLSTELTRKSREILDKEENKSMEETSSFIASNTQETLLKETTNLLETIKWCDAHMKDDAWLPMGNVQEIFYYTDEEILNDPKLIQELEEIVMGWERHIIKVTEMYANREPLGFGPTAEYEDWQEKQNAYSSITDQLKGRETLRTINILQAAESPFISAFETYTIDLRKVLVQARDNAKFLTTVLRYFKAIDSVSDYAVLTKMIPDLMDGLRLIWILSSYYGRDETMIALMEKIAWALRERVIAHLDLDTLFRNPVNEVLEETQKAMEMLETWKSAYMTTREKIEISGKGQRWEFDKSVLFEKTDHVAAICRDLHEIAVVLSHFTNIFGPELKAVVSDPQRINEIRKRLEVLVAPVEGLDFDVFKVSNKENWDLIMVAFQKEKHLFENKALQMIDQSFKILRSADSALDMLAKVIKLDTRPVIKERLAEKFDSIVDQFSKEIMEIEDIFQRFKRKPPISRNQPPICGSIYWSRLLFYKLKKTVLKLQTVEELKTSSLKFDAFQSYATLGKKMRAFEKSKFEQWLSTALKIIQESLEMKIIKLAHIKKKLIKIPAEDESEVGSIKGKRSGSPMGKKASFIERCMNQKNVTWFDLIGNQVLSENNCKFVINFNKQIYTYLTTTERIEFLGFNLPDVIKKAALQTDEISANEEQVETMLSEYNSIISVLTVPQLNLLRECLKDVELHIQPGLTILNWKSLSIREYVNTCRTKIGDLKALYTEVQHMESYVFTRINAIPDYDLFYFVPVEEEPTRLFCKDFFHQLNEKRTETIYELNKQYESITPLLLKLEHVVLKTTTGYCPHMLQYYTFWEEKIYERLIQMILLNPERFTRKMEDGVVMFHVDALLSTTEVVLQPTPMEVYNMIIKNLNDLVSRLKSFPRWMKGTCLLCPQQKIENTNDFLVYSFYNDIASLQEVTDVIEKAQIAAYRRLLEINKYVLTWKRYKNLWLYDKEDNCQKLVEKHPRINLYDDTLTYYNDIIDDLIRYPDHMDIGCIRVNLRPLLNSICEHAHMWKITLSEKLAEDIKKSMLALKEVMDELKAKVNANIRGLEQLKIVMKAINDVLKMNVGAEVQFTNAQEIYIMLRDYALPFNEDDEIFAYEIAKEWRILYLSALYRNQTLESTKERFVEITIGEVRDFCKLIAEFVEKFDTEGPGCVGDDLEQGLRLMEEFGKIFRELEVRRLDLVNAELLFDIPLTDYSDYLRAYNDFENFELVYKLYKNQKSARDIWGRTLWVNLNPQALTDGIETFLKDFRKLPKLVRSYPIAQALELKMKHFKGTVPLMVALKNEALRERHWEQLMQKTGKFFDMSPDRFTLDNMFAMELHKYQEIAEQIINNAIKELAIEKGVQDIVDTWNVMAFNVLKYIKGNEDRGFVLGPVDEIVQVLEDNSMNLQSMAGSQFVGPFLPVVQKWEKTLFLIGEVIDEWIGVQRKWMYLEGIFVGGDIRTQLPDEAKKFDNFDKSFRRIMVECAKNPNVLLNCTASGRLEEFQGLSFGLDRCQKSLNDYLDSKRMRFPRFYFISTDELLSILGSSEYEVVQEHMIKMFDNIKMLKFNLDQNDNVIATAMISAEAEVMDFRNAVLIEGPVEEWMNDVLHEMRRSNRFITKKAIYNYGKVRRPRAEWMLDFQGMICLAGSQVWWTAEVENVFEKILKGQHRSMKEYLNQQNRQLDEIVITVRGDLTSNDRSKFRTIAIVEVHARDIIEGFVRDSVTDIQEFEWESQLRFYWVNRLDNLWVNQCTGSFEYGYEYMGLNGRLVITPLTDRIYLTITQALLMHLGGAPAGPAGTGKTETTKDLAKAMALLCVVTNCGEGMDFKAIGTNLAGVCQCGAWACYDEFNRIDISVLSVISTQLQTIRSALINKLERFNFEGQEIALDAKVGIFITMNPGYAGRTELPESVKALFRPVVCIVPDMEQICMISLFSDGFLEAKVLAKKMTVLYKLAREQLSKQYHYDWGLRALNAVLRMAGVLKRNDPDKSEALVLMRALRDMNHPKFVFDDVPLFLGLIQDLFPNLDCPRVGYPDFNAAVENVLEKEGYILLPIQIDKVVQMYETMMTRHSTMIVGPTGGGKTVVIQTLAKAQTLLNLPTKITTLNPKACSVIELYGVLDPFTRDWTDGLLSNIFREMNKPTERAERRYVLFDGDVDALWIENMNSVMDDNKLLTLANGERIRLLQPTCALLFEVGDLQYASPATVSRAGMVYVDPKNLEYEPYYLKWVNKRQEGKEQELFTKFLEQYVIPSMQYIIQGEVKGRPVPPLKTVIPQTGLNLVTQLCNFVDAIFPVPEVEEGGKPVPVQVMEDFMYESIFIHAIYNSLGAPLLEKGRVEYDQFVKSLCPFMAAEDKIEEPAELRYLPTAFPTMYDYYMDLEKSVWYAWNWLIPEYEHVREKRFSEILVPTIDTVRVTYALKVLNKIRRPTILVGETGTSKTAIISNFLRSLDPDKFLVLNINFSSRTSSMDVQKTLESSVEKRTKEIYGPPIGKKLICFMDDLNMPQVDDYGTQQPIALLKLLFEKGGFYDRGKDLNWKQMKDILYVAAMGPPGGGRNPVDPRFMSMFAVFNLVFPSDATLHHVYSSILRGHLENFAEEAQIADALVQMTLNLYNLMLVELPPTPSKFHYIFNMRDLSRIVAGLMKTTPKYFEMAHQMVRVWRNEFLRVICDRLINSDDQELMRNHLIEQINEFFPSRAQMRMEEVKPIEETDQSETMLLEDEKIPDMLEEQEEEEEEGINVLEYAMRDPILFGDYRNALNLDEPRDYEDLLDYDATYSLFQEILEEYNERKEKMNIILFEDALEHLTRIHRGLRLERGHMMVVGVGGCGKASLTFLAAFTADCEIFEIQLSRGYNENAFKEDLKKLFFQLGLDNKPTVFLFKAAQIAEEGFLEFINNILMTGMVPTLFSDEDKDQIIGNCRTEASNAGYGISKDGVWQFFCTRCTDNLHVVLSMSPQGEILSKRCRNFPGLVNNTCIDWVFPWPLQALQAVASVYLKENPKLPADLRETIVEHVVYVHTSVGQFTLDFQTKLRRKNYVTPKHYLDFIATYLRLLEEKNEYNLAQCERLKGGLRKIDEASKDLAVLNAKLEVQKKIVMQATNACNAMLLEIEAGTAKATQKKDVASLKSVEIEEQAKIISLEQADAEAALAEAMPALELARLALSELDKQDITEIRSFATPPEPVQIICESVALLRGYKEVNWKVAKGMMSDPSFLRQLLEMNCDLITIGQQKATKEHLKKSKKLDDMEKISKAGFGLYKFVQAVLGYCLVFREVKPKKDRVEALQKEYDAAKKSLDKLYNEIAKLEADLAILNEKFEIAMKRKQELQEETDIMMRRLIAAEKLMTGLSSEFKRWTADLANLHVERAKLVGNCLLSSAFLSYAGPFSYEFRKEMIYYDWQNDIINREIPITQPYRIEVNLTNDVEISKWNSENLPPDELSIQNGILTLRGSRFPVCIDPQQQALNWIKKKEEKTNLKVLSFTDPDFLKFLDMAIKYGTPILFQDIDDYVDPVINNVLERNIKNISGRVFVILGDKEVDYDPNFRMYLTTKLSNPAFSPAVYANGLVINYTVTLTGLEDQLLGVVVRNERRDLEEQRETLIAETSENKNLLQQIEDALLRELSTCQGNMLDNVELVDTLENTKTKAAEVTSKLELAQQTGKDIEKLRDGYRLVARRGAILFFVLSDMAGVNAMYQFALGPYLEVFAYSLRKALPHTVLAKRLLNIINCLTKNVYDFGCTGIFERHKLLYSFQMTVKLELAKEKILQSEVDFFIKGNVSLEKSGIPCPAEFISPQGWEDIVKLSTDFPEPFEKLTSDITKHVSDWRQWYDLDSPESTQFPDEYTEKCNPFNVLMLIRCFRIDRVYRAVSNYITETMGEEYIMPPVISLDNIFDQSSAHTPVVFILSPGSDPTAELMKLADRCGMGGGKFRYLSLGQGQEPAAIALLETAVARGQWLMYQNCHLLISFIRLLEKQLEKVSKPHPDFRLWLTTDPVGNFPIGILQRSLKVVTEPPNGLKLNLRNTYFKMRPQTLEACSHPAFKSLVYVLAFFHAVVQERRKYDKIGWNISYDFNESDFNVCVQILDTYLTKAQALKDTRIPWGSLKYLIGEVMYGGRVIDDFDRRIVKTYMNEYMGDFLFDSFQPFHFYRDRNVDYTIPPDGIKDNYIEIIDTYPLANTPEVFGLHPNAEIGYFTQAAKEMWKLLIELQPQTGGGGEGISREEFITNIASDILKKIPPDYEVAKVRTFFRLSMTPTIIVLLQELERFNRLIKSIRTSLNLLNKALAGEIGMDATLDNIAYSLFNGQLPALWRKLAPATCKSLGGWMEHFERRQSQYAEWAAKGDPIAIWISGLHIPETYLAALVQIACRQNNWPLDRSTVYTIVTEFVASEEIELPPMPGNCYVEGLYIEGARWDIENNCLQRSRPKVLIEALPILKVIPIEVHRLRLQKTLRTPVYTTSLRRNAMGVGLVFEADLRTPEHLSHWILQGVCLVLNTD</sequence>
<evidence type="ECO:0000256" key="23">
    <source>
        <dbReference type="SAM" id="Coils"/>
    </source>
</evidence>
<dbReference type="InterPro" id="IPR026983">
    <property type="entry name" value="DHC"/>
</dbReference>
<dbReference type="FunFam" id="1.20.58.1120:FF:000008">
    <property type="entry name" value="Dynein heavy chain 10, axonemal"/>
    <property type="match status" value="1"/>
</dbReference>
<dbReference type="CDD" id="cd18578">
    <property type="entry name" value="ABC_6TM_Pgp_ABCB1_D2_like"/>
    <property type="match status" value="1"/>
</dbReference>
<dbReference type="InterPro" id="IPR024743">
    <property type="entry name" value="Dynein_HC_stalk"/>
</dbReference>
<dbReference type="Pfam" id="PF08393">
    <property type="entry name" value="DHC_N2"/>
    <property type="match status" value="1"/>
</dbReference>
<feature type="transmembrane region" description="Helical" evidence="25">
    <location>
        <begin position="696"/>
        <end position="721"/>
    </location>
</feature>
<dbReference type="GO" id="GO:0097729">
    <property type="term" value="C:9+2 motile cilium"/>
    <property type="evidence" value="ECO:0007669"/>
    <property type="project" value="UniProtKB-ARBA"/>
</dbReference>
<dbReference type="FunFam" id="1.10.8.1220:FF:000001">
    <property type="entry name" value="Dynein axonemal heavy chain 5"/>
    <property type="match status" value="1"/>
</dbReference>
<dbReference type="Gene3D" id="1.10.287.2620">
    <property type="match status" value="1"/>
</dbReference>
<evidence type="ECO:0000256" key="1">
    <source>
        <dbReference type="ARBA" id="ARBA00004141"/>
    </source>
</evidence>
<evidence type="ECO:0000256" key="16">
    <source>
        <dbReference type="ARBA" id="ARBA00023136"/>
    </source>
</evidence>
<keyword evidence="10" id="KW-0547">Nucleotide-binding</keyword>
<dbReference type="GO" id="GO:0005874">
    <property type="term" value="C:microtubule"/>
    <property type="evidence" value="ECO:0007669"/>
    <property type="project" value="UniProtKB-KW"/>
</dbReference>
<dbReference type="Gene3D" id="1.20.1560.10">
    <property type="entry name" value="ABC transporter type 1, transmembrane domain"/>
    <property type="match status" value="2"/>
</dbReference>
<evidence type="ECO:0000256" key="3">
    <source>
        <dbReference type="ARBA" id="ARBA00007577"/>
    </source>
</evidence>
<evidence type="ECO:0000256" key="7">
    <source>
        <dbReference type="ARBA" id="ARBA00022692"/>
    </source>
</evidence>
<dbReference type="Gene3D" id="1.10.8.1220">
    <property type="match status" value="1"/>
</dbReference>
<dbReference type="FunFam" id="1.20.1560.10:FF:000018">
    <property type="entry name" value="ATP-binding cassette subfamily B member 11"/>
    <property type="match status" value="1"/>
</dbReference>
<evidence type="ECO:0000256" key="13">
    <source>
        <dbReference type="ARBA" id="ARBA00023017"/>
    </source>
</evidence>
<dbReference type="Pfam" id="PF03028">
    <property type="entry name" value="Dynein_heavy"/>
    <property type="match status" value="1"/>
</dbReference>
<keyword evidence="5" id="KW-0813">Transport</keyword>
<dbReference type="CDD" id="cd18577">
    <property type="entry name" value="ABC_6TM_Pgp_ABCB1_D1_like"/>
    <property type="match status" value="1"/>
</dbReference>
<dbReference type="InterPro" id="IPR024317">
    <property type="entry name" value="Dynein_heavy_chain_D4_dom"/>
</dbReference>
<dbReference type="Pfam" id="PF18198">
    <property type="entry name" value="AAA_lid_11"/>
    <property type="match status" value="1"/>
</dbReference>
<evidence type="ECO:0000256" key="10">
    <source>
        <dbReference type="ARBA" id="ARBA00022741"/>
    </source>
</evidence>
<name>A0A7F5RI97_AGRPL</name>
<dbReference type="GO" id="GO:0051959">
    <property type="term" value="F:dynein light intermediate chain binding"/>
    <property type="evidence" value="ECO:0007669"/>
    <property type="project" value="InterPro"/>
</dbReference>
<dbReference type="InterPro" id="IPR041466">
    <property type="entry name" value="Dynein_AAA5_ext"/>
</dbReference>
<dbReference type="GO" id="GO:0016887">
    <property type="term" value="F:ATP hydrolysis activity"/>
    <property type="evidence" value="ECO:0007669"/>
    <property type="project" value="InterPro"/>
</dbReference>
<dbReference type="InterPro" id="IPR003439">
    <property type="entry name" value="ABC_transporter-like_ATP-bd"/>
</dbReference>
<feature type="coiled-coil region" evidence="23">
    <location>
        <begin position="4901"/>
        <end position="4928"/>
    </location>
</feature>
<dbReference type="InterPro" id="IPR042222">
    <property type="entry name" value="Dynein_2_N"/>
</dbReference>
<dbReference type="FunFam" id="3.10.490.20:FF:000006">
    <property type="entry name" value="Dynein axonemal heavy chain 10"/>
    <property type="match status" value="1"/>
</dbReference>
<keyword evidence="6" id="KW-0963">Cytoplasm</keyword>
<dbReference type="PROSITE" id="PS50929">
    <property type="entry name" value="ABC_TM1F"/>
    <property type="match status" value="2"/>
</dbReference>
<dbReference type="GO" id="GO:0005524">
    <property type="term" value="F:ATP binding"/>
    <property type="evidence" value="ECO:0007669"/>
    <property type="project" value="UniProtKB-KW"/>
</dbReference>
<dbReference type="FunFam" id="3.40.50.300:FF:000967">
    <property type="entry name" value="ABC multidrug transporter mdr4"/>
    <property type="match status" value="1"/>
</dbReference>
<dbReference type="FunFam" id="3.40.50.300:FF:000205">
    <property type="entry name" value="ABC transporter B family member 4"/>
    <property type="match status" value="1"/>
</dbReference>
<evidence type="ECO:0000256" key="24">
    <source>
        <dbReference type="SAM" id="MobiDB-lite"/>
    </source>
</evidence>
<keyword evidence="8" id="KW-0493">Microtubule</keyword>
<dbReference type="FunFam" id="1.10.287.2620:FF:000002">
    <property type="entry name" value="Dynein heavy chain 2, axonemal"/>
    <property type="match status" value="1"/>
</dbReference>
<dbReference type="GO" id="GO:0036159">
    <property type="term" value="P:inner dynein arm assembly"/>
    <property type="evidence" value="ECO:0007669"/>
    <property type="project" value="UniProtKB-ARBA"/>
</dbReference>
<dbReference type="GO" id="GO:0008017">
    <property type="term" value="F:microtubule binding"/>
    <property type="evidence" value="ECO:0007669"/>
    <property type="project" value="UniProtKB-ARBA"/>
</dbReference>
<dbReference type="InterPro" id="IPR003593">
    <property type="entry name" value="AAA+_ATPase"/>
</dbReference>
<keyword evidence="14 23" id="KW-0175">Coiled coil</keyword>
<evidence type="ECO:0000259" key="26">
    <source>
        <dbReference type="PROSITE" id="PS50893"/>
    </source>
</evidence>
<keyword evidence="7 25" id="KW-0812">Transmembrane</keyword>
<dbReference type="Gene3D" id="3.10.490.20">
    <property type="match status" value="1"/>
</dbReference>
<dbReference type="GO" id="GO:0140359">
    <property type="term" value="F:ABC-type transporter activity"/>
    <property type="evidence" value="ECO:0007669"/>
    <property type="project" value="InterPro"/>
</dbReference>
<dbReference type="FunFam" id="1.10.8.720:FF:000005">
    <property type="entry name" value="Dynein axonemal heavy chain 10"/>
    <property type="match status" value="1"/>
</dbReference>
<dbReference type="InParanoid" id="A0A7F5RI97"/>
<keyword evidence="15" id="KW-0969">Cilium</keyword>
<feature type="domain" description="ABC transporter" evidence="26">
    <location>
        <begin position="394"/>
        <end position="628"/>
    </location>
</feature>
<dbReference type="Gene3D" id="1.20.920.20">
    <property type="match status" value="1"/>
</dbReference>
<dbReference type="Pfam" id="PF18199">
    <property type="entry name" value="Dynein_C"/>
    <property type="match status" value="1"/>
</dbReference>
<accession>A0A7F5RI97</accession>
<dbReference type="FunFam" id="1.20.1560.10:FF:000009">
    <property type="entry name" value="ABC transporter B family member 1"/>
    <property type="match status" value="1"/>
</dbReference>
<dbReference type="SUPFAM" id="SSF52540">
    <property type="entry name" value="P-loop containing nucleoside triphosphate hydrolases"/>
    <property type="match status" value="6"/>
</dbReference>
<dbReference type="FunCoup" id="A0A7F5RI97">
    <property type="interactions" value="33"/>
</dbReference>
<dbReference type="Gene3D" id="3.40.50.300">
    <property type="entry name" value="P-loop containing nucleotide triphosphate hydrolases"/>
    <property type="match status" value="7"/>
</dbReference>
<keyword evidence="16 25" id="KW-0472">Membrane</keyword>
<dbReference type="Gene3D" id="1.20.920.30">
    <property type="match status" value="1"/>
</dbReference>